<name>A0A8J8MCL1_9FIRM</name>
<dbReference type="RefSeq" id="WP_212690583.1">
    <property type="nucleotide sequence ID" value="NZ_CP058561.1"/>
</dbReference>
<evidence type="ECO:0000313" key="4">
    <source>
        <dbReference type="Proteomes" id="UP000677305"/>
    </source>
</evidence>
<dbReference type="AlphaFoldDB" id="A0A8J8MCL1"/>
<proteinExistence type="predicted"/>
<dbReference type="Proteomes" id="UP000677305">
    <property type="component" value="Chromosome"/>
</dbReference>
<dbReference type="PANTHER" id="PTHR46333:SF2">
    <property type="entry name" value="CYTOKINESIS PROTEIN 3"/>
    <property type="match status" value="1"/>
</dbReference>
<protein>
    <submittedName>
        <fullName evidence="3">Transglutaminase domain-containing protein</fullName>
    </submittedName>
</protein>
<keyword evidence="1" id="KW-0732">Signal</keyword>
<dbReference type="InterPro" id="IPR038765">
    <property type="entry name" value="Papain-like_cys_pep_sf"/>
</dbReference>
<feature type="signal peptide" evidence="1">
    <location>
        <begin position="1"/>
        <end position="22"/>
    </location>
</feature>
<dbReference type="KEGG" id="vgu:HYG85_16485"/>
<reference evidence="3 4" key="1">
    <citation type="submission" date="2020-07" db="EMBL/GenBank/DDBJ databases">
        <title>Vallitalea guaymasensis genome.</title>
        <authorList>
            <person name="Postec A."/>
        </authorList>
    </citation>
    <scope>NUCLEOTIDE SEQUENCE [LARGE SCALE GENOMIC DNA]</scope>
    <source>
        <strain evidence="3 4">Ra1766G1</strain>
    </source>
</reference>
<gene>
    <name evidence="3" type="ORF">HYG85_16485</name>
</gene>
<dbReference type="SUPFAM" id="SSF54001">
    <property type="entry name" value="Cysteine proteinases"/>
    <property type="match status" value="1"/>
</dbReference>
<organism evidence="3 4">
    <name type="scientific">Vallitalea guaymasensis</name>
    <dbReference type="NCBI Taxonomy" id="1185412"/>
    <lineage>
        <taxon>Bacteria</taxon>
        <taxon>Bacillati</taxon>
        <taxon>Bacillota</taxon>
        <taxon>Clostridia</taxon>
        <taxon>Lachnospirales</taxon>
        <taxon>Vallitaleaceae</taxon>
        <taxon>Vallitalea</taxon>
    </lineage>
</organism>
<dbReference type="SMART" id="SM00460">
    <property type="entry name" value="TGc"/>
    <property type="match status" value="1"/>
</dbReference>
<evidence type="ECO:0000259" key="2">
    <source>
        <dbReference type="SMART" id="SM00460"/>
    </source>
</evidence>
<dbReference type="InterPro" id="IPR052557">
    <property type="entry name" value="CAP/Cytokinesis_protein"/>
</dbReference>
<feature type="domain" description="Transglutaminase-like" evidence="2">
    <location>
        <begin position="516"/>
        <end position="573"/>
    </location>
</feature>
<evidence type="ECO:0000256" key="1">
    <source>
        <dbReference type="SAM" id="SignalP"/>
    </source>
</evidence>
<dbReference type="InterPro" id="IPR002931">
    <property type="entry name" value="Transglutaminase-like"/>
</dbReference>
<evidence type="ECO:0000313" key="3">
    <source>
        <dbReference type="EMBL" id="QUH30417.1"/>
    </source>
</evidence>
<feature type="chain" id="PRO_5035145671" evidence="1">
    <location>
        <begin position="23"/>
        <end position="683"/>
    </location>
</feature>
<dbReference type="Pfam" id="PF01841">
    <property type="entry name" value="Transglut_core"/>
    <property type="match status" value="1"/>
</dbReference>
<dbReference type="EMBL" id="CP058561">
    <property type="protein sequence ID" value="QUH30417.1"/>
    <property type="molecule type" value="Genomic_DNA"/>
</dbReference>
<dbReference type="PANTHER" id="PTHR46333">
    <property type="entry name" value="CYTOKINESIS PROTEIN 3"/>
    <property type="match status" value="1"/>
</dbReference>
<dbReference type="GO" id="GO:0005737">
    <property type="term" value="C:cytoplasm"/>
    <property type="evidence" value="ECO:0007669"/>
    <property type="project" value="TreeGrafter"/>
</dbReference>
<dbReference type="Gene3D" id="3.10.620.30">
    <property type="match status" value="1"/>
</dbReference>
<accession>A0A8J8MCL1</accession>
<keyword evidence="4" id="KW-1185">Reference proteome</keyword>
<sequence>MKKLLIILIGIMTLNLSVVAYAEQSTDNENLQKEEVIDFEKVIKTRLENYEAISKDTTVYDYSMDSLGNFYTEVKIKGKVMTPSHSDVMKFQQSIMKKIKKIDKDINDYCKDASEKNKIYAKIIEMFSNTKTIFEYSKEPATLRMESKSLKEVLDEIDSYFRWAKNIVENDRKALTAFKYDLPSIEYRTEIGESILNGEVPEKFQKEFDRNITVGEYSQLVYESIKDDIYIDRFIINEPSIKSTHPDYVKLAYIFGFIDKYSDLNKMLTREEMAHMIASINGHYSRCNAIDYNDVNPEYLEYTGNYDMSYINHRFEPKEYYKLENAIVDVDNYFSCYNYYLRGIFPSEYLMSSAKITLDGNLIILEDIRDFDYIKDIFTKEIADIDFNLAAKMIDYGPFYVNIDAKKSKITIFVKEGCRIHLNKNFKDKNYYYIDHSIINRYEPKPVDKNTRLEKTAKGDSANQEVRRRAKDIINKIINPKMTDEEKVKTIHDYIANNITYSGQPDYTTSKVALDALNSGKGVCVAYATLFYYLCDEAGISTLILSDIYTFVGSHSWNAVYINDRWYNVDVTCDDAKKSISYKYFLKTPLEVMSTHGWDQLGSIQQGNYPNTDPMNIQSTEELRLYLLESVGKFEVYGYYYDIKFKLANKDIDTDLGFFKKNKFKYGLSLDEKTNIYTLYRIK</sequence>